<evidence type="ECO:0000256" key="2">
    <source>
        <dbReference type="SAM" id="Phobius"/>
    </source>
</evidence>
<evidence type="ECO:0000313" key="3">
    <source>
        <dbReference type="EMBL" id="GFH44070.1"/>
    </source>
</evidence>
<gene>
    <name evidence="3" type="ORF">CTEN210_00544</name>
</gene>
<dbReference type="EMBL" id="BLLK01000019">
    <property type="protein sequence ID" value="GFH44070.1"/>
    <property type="molecule type" value="Genomic_DNA"/>
</dbReference>
<accession>A0AAD3CG91</accession>
<dbReference type="InterPro" id="IPR011044">
    <property type="entry name" value="Quino_amine_DH_bsu"/>
</dbReference>
<dbReference type="SUPFAM" id="SSF50969">
    <property type="entry name" value="YVTN repeat-like/Quinoprotein amine dehydrogenase"/>
    <property type="match status" value="1"/>
</dbReference>
<keyword evidence="4" id="KW-1185">Reference proteome</keyword>
<protein>
    <submittedName>
        <fullName evidence="3">Uncharacterized protein</fullName>
    </submittedName>
</protein>
<feature type="region of interest" description="Disordered" evidence="1">
    <location>
        <begin position="1"/>
        <end position="30"/>
    </location>
</feature>
<reference evidence="3 4" key="1">
    <citation type="journal article" date="2021" name="Sci. Rep.">
        <title>The genome of the diatom Chaetoceros tenuissimus carries an ancient integrated fragment of an extant virus.</title>
        <authorList>
            <person name="Hongo Y."/>
            <person name="Kimura K."/>
            <person name="Takaki Y."/>
            <person name="Yoshida Y."/>
            <person name="Baba S."/>
            <person name="Kobayashi G."/>
            <person name="Nagasaki K."/>
            <person name="Hano T."/>
            <person name="Tomaru Y."/>
        </authorList>
    </citation>
    <scope>NUCLEOTIDE SEQUENCE [LARGE SCALE GENOMIC DNA]</scope>
    <source>
        <strain evidence="3 4">NIES-3715</strain>
    </source>
</reference>
<name>A0AAD3CG91_9STRA</name>
<sequence>MSTDDSSTSTDQNELSISSQSQDDCSSLSAESSFDDSIWSSSSESSIDDVDIAARDFKSRISMQFRQFVEEGLNAKSISIGVLALLIFLSSIVIIIMKIPFFEKEPPKEIASMPPSSFPSKISTELPSIYPSQASSSNPSVSPSIAVTEEPSYIPSVSVMPTFLPSIVKSTIPSSNPSSSVVPSALPSNYPTQSPMVYEEWHLVQWFKGHTFDKYMTDRNQDGIGVSVSIANHGNTFAFSDSSNCTIYTFDFDSESNDYIPRTPIQLAGGLYHGYECQSEVDLTDDGRGIAHTFHFLDRDFQVGMGSSLIWNIEEKVWDKYTKKLFLNSPYAGNASCCLGAAIYASSNGMDFVISDWYVNLLHVFHGHKENTLEWVHRYTFDRGNYLLYQSFVAMSHDGRFVAFTKNTKEKVHDGRNVNYSIDDSIIEVYAWKNEKEEFERVGDSISKASQSSHNFGGGIDLELLPNGNLMLVVNDCNFDEQNWDGNINDDARGSVRIFDYNTSDSKGNWNERDYNLSIPGSLYIGRDIKLSRNGNSIVVSSHDKLCIFQNRKGIWSHPMDSCFRLNPEANYSKPAKLDFLRDVGVDYRFDISNDGRSIIVGQPRDVVPRWSEEDQLDINRGEVKVFKLAKPLELDNVEHPRELPKWNDYFPL</sequence>
<keyword evidence="2" id="KW-1133">Transmembrane helix</keyword>
<keyword evidence="2" id="KW-0812">Transmembrane</keyword>
<proteinExistence type="predicted"/>
<organism evidence="3 4">
    <name type="scientific">Chaetoceros tenuissimus</name>
    <dbReference type="NCBI Taxonomy" id="426638"/>
    <lineage>
        <taxon>Eukaryota</taxon>
        <taxon>Sar</taxon>
        <taxon>Stramenopiles</taxon>
        <taxon>Ochrophyta</taxon>
        <taxon>Bacillariophyta</taxon>
        <taxon>Coscinodiscophyceae</taxon>
        <taxon>Chaetocerotophycidae</taxon>
        <taxon>Chaetocerotales</taxon>
        <taxon>Chaetocerotaceae</taxon>
        <taxon>Chaetoceros</taxon>
    </lineage>
</organism>
<evidence type="ECO:0000256" key="1">
    <source>
        <dbReference type="SAM" id="MobiDB-lite"/>
    </source>
</evidence>
<comment type="caution">
    <text evidence="3">The sequence shown here is derived from an EMBL/GenBank/DDBJ whole genome shotgun (WGS) entry which is preliminary data.</text>
</comment>
<feature type="transmembrane region" description="Helical" evidence="2">
    <location>
        <begin position="78"/>
        <end position="97"/>
    </location>
</feature>
<evidence type="ECO:0000313" key="4">
    <source>
        <dbReference type="Proteomes" id="UP001054902"/>
    </source>
</evidence>
<dbReference type="Proteomes" id="UP001054902">
    <property type="component" value="Unassembled WGS sequence"/>
</dbReference>
<dbReference type="AlphaFoldDB" id="A0AAD3CG91"/>
<keyword evidence="2" id="KW-0472">Membrane</keyword>